<evidence type="ECO:0000256" key="13">
    <source>
        <dbReference type="ARBA" id="ARBA00023136"/>
    </source>
</evidence>
<keyword evidence="18" id="KW-0413">Isomerase</keyword>
<dbReference type="InterPro" id="IPR004881">
    <property type="entry name" value="Ribosome_biogen_GTPase_RsgA"/>
</dbReference>
<keyword evidence="13 20" id="KW-0472">Membrane</keyword>
<dbReference type="Gene3D" id="1.10.4030.10">
    <property type="entry name" value="Porin chaperone SurA, peptide-binding domain"/>
    <property type="match status" value="1"/>
</dbReference>
<dbReference type="InterPro" id="IPR036986">
    <property type="entry name" value="S4_RNA-bd_sf"/>
</dbReference>
<evidence type="ECO:0000256" key="8">
    <source>
        <dbReference type="ARBA" id="ARBA00022777"/>
    </source>
</evidence>
<dbReference type="Pfam" id="PF00579">
    <property type="entry name" value="tRNA-synt_1b"/>
    <property type="match status" value="1"/>
</dbReference>
<dbReference type="InterPro" id="IPR046357">
    <property type="entry name" value="PPIase_dom_sf"/>
</dbReference>
<feature type="domain" description="PpiC" evidence="21">
    <location>
        <begin position="321"/>
        <end position="411"/>
    </location>
</feature>
<dbReference type="CDD" id="cd00805">
    <property type="entry name" value="TyrRS_core"/>
    <property type="match status" value="1"/>
</dbReference>
<dbReference type="Gene3D" id="3.40.50.620">
    <property type="entry name" value="HUPs"/>
    <property type="match status" value="1"/>
</dbReference>
<dbReference type="GO" id="GO:0004831">
    <property type="term" value="F:tyrosine-tRNA ligase activity"/>
    <property type="evidence" value="ECO:0007669"/>
    <property type="project" value="UniProtKB-EC"/>
</dbReference>
<dbReference type="InterPro" id="IPR027304">
    <property type="entry name" value="Trigger_fact/SurA_dom_sf"/>
</dbReference>
<dbReference type="PROSITE" id="PS01128">
    <property type="entry name" value="SHIKIMATE_KINASE"/>
    <property type="match status" value="1"/>
</dbReference>
<evidence type="ECO:0000256" key="5">
    <source>
        <dbReference type="ARBA" id="ARBA00022679"/>
    </source>
</evidence>
<keyword evidence="4" id="KW-0028">Amino-acid biosynthesis</keyword>
<feature type="transmembrane region" description="Helical" evidence="20">
    <location>
        <begin position="151"/>
        <end position="169"/>
    </location>
</feature>
<dbReference type="GO" id="GO:0003755">
    <property type="term" value="F:peptidyl-prolyl cis-trans isomerase activity"/>
    <property type="evidence" value="ECO:0007669"/>
    <property type="project" value="UniProtKB-KW"/>
</dbReference>
<organism evidence="24 25">
    <name type="scientific">Potamilus streckersoni</name>
    <dbReference type="NCBI Taxonomy" id="2493646"/>
    <lineage>
        <taxon>Eukaryota</taxon>
        <taxon>Metazoa</taxon>
        <taxon>Spiralia</taxon>
        <taxon>Lophotrochozoa</taxon>
        <taxon>Mollusca</taxon>
        <taxon>Bivalvia</taxon>
        <taxon>Autobranchia</taxon>
        <taxon>Heteroconchia</taxon>
        <taxon>Palaeoheterodonta</taxon>
        <taxon>Unionida</taxon>
        <taxon>Unionoidea</taxon>
        <taxon>Unionidae</taxon>
        <taxon>Ambleminae</taxon>
        <taxon>Lampsilini</taxon>
        <taxon>Potamilus</taxon>
    </lineage>
</organism>
<evidence type="ECO:0000256" key="12">
    <source>
        <dbReference type="ARBA" id="ARBA00023134"/>
    </source>
</evidence>
<dbReference type="SUPFAM" id="SSF109998">
    <property type="entry name" value="Triger factor/SurA peptide-binding domain-like"/>
    <property type="match status" value="1"/>
</dbReference>
<dbReference type="GO" id="GO:0005829">
    <property type="term" value="C:cytosol"/>
    <property type="evidence" value="ECO:0007669"/>
    <property type="project" value="TreeGrafter"/>
</dbReference>
<evidence type="ECO:0000256" key="17">
    <source>
        <dbReference type="ARBA" id="ARBA00048567"/>
    </source>
</evidence>
<dbReference type="GO" id="GO:0006437">
    <property type="term" value="P:tyrosyl-tRNA aminoacylation"/>
    <property type="evidence" value="ECO:0007669"/>
    <property type="project" value="InterPro"/>
</dbReference>
<dbReference type="Gene3D" id="3.40.50.300">
    <property type="entry name" value="P-loop containing nucleotide triphosphate hydrolases"/>
    <property type="match status" value="2"/>
</dbReference>
<evidence type="ECO:0000259" key="22">
    <source>
        <dbReference type="PROSITE" id="PS50936"/>
    </source>
</evidence>
<dbReference type="InterPro" id="IPR024107">
    <property type="entry name" value="Tyr-tRNA-ligase_bac_1"/>
</dbReference>
<reference evidence="24" key="1">
    <citation type="journal article" date="2021" name="Genome Biol. Evol.">
        <title>A High-Quality Reference Genome for a Parasitic Bivalve with Doubly Uniparental Inheritance (Bivalvia: Unionida).</title>
        <authorList>
            <person name="Smith C.H."/>
        </authorList>
    </citation>
    <scope>NUCLEOTIDE SEQUENCE</scope>
    <source>
        <strain evidence="24">CHS0354</strain>
    </source>
</reference>
<dbReference type="HAMAP" id="MF_00109">
    <property type="entry name" value="Shikimate_kinase"/>
    <property type="match status" value="1"/>
</dbReference>
<dbReference type="NCBIfam" id="TIGR00234">
    <property type="entry name" value="tyrS"/>
    <property type="match status" value="1"/>
</dbReference>
<comment type="similarity">
    <text evidence="19">Belongs to the class-I aminoacyl-tRNA synthetase family.</text>
</comment>
<feature type="domain" description="CP-type G" evidence="23">
    <location>
        <begin position="1049"/>
        <end position="1217"/>
    </location>
</feature>
<keyword evidence="5" id="KW-0808">Transferase</keyword>
<dbReference type="Pfam" id="PF13145">
    <property type="entry name" value="Rotamase_2"/>
    <property type="match status" value="1"/>
</dbReference>
<accession>A0AAE0RLR4</accession>
<evidence type="ECO:0000259" key="23">
    <source>
        <dbReference type="PROSITE" id="PS51721"/>
    </source>
</evidence>
<evidence type="ECO:0000256" key="19">
    <source>
        <dbReference type="RuleBase" id="RU361234"/>
    </source>
</evidence>
<evidence type="ECO:0000256" key="11">
    <source>
        <dbReference type="ARBA" id="ARBA00022989"/>
    </source>
</evidence>
<dbReference type="PROSITE" id="PS50198">
    <property type="entry name" value="PPIC_PPIASE_2"/>
    <property type="match status" value="1"/>
</dbReference>
<evidence type="ECO:0000256" key="15">
    <source>
        <dbReference type="ARBA" id="ARBA00023146"/>
    </source>
</evidence>
<dbReference type="Gene3D" id="2.40.50.140">
    <property type="entry name" value="Nucleic acid-binding proteins"/>
    <property type="match status" value="1"/>
</dbReference>
<sequence>MGYAAVAGLYGANPAEFFLLFTGNSALYLYLSTIYISPLGILPGMKKPAGLLKKQRKLLGIASFVYACLHGIIYTLDNLEVLNSNLLKPFVMIGLSAFGILLILTVTSFRVITSRITPRQWKYIHRLTYIVPLLLVLHITAKDKGNPERAALLFTPLLVLELARLILYIRKEYKRRQEETIAEVNGTRLKLTDFSNYIKLFRMDHPEIADLTTFPKDLYARMADQFVNQHLLLQEASRRSVQVDGDAFKIFANTLSAGYPEEEFDGLLKSLALTQEEWNKYARDMYLISNLVKNEVENRIIISDSDIKEYISEHPDILKIPAQYELQQILVQESALAELILKDLRRGASFSEYVYKYSISPDKVNEGNMGLISLGLLPEDIEKAVFALKKPDEMTPIIKSNLGYHIFKLISVAPGKTLTEKDVKDKQTVMSLNVVLIGMMGAGKTSIGRIIADMLGYRFADTDTLIEQEQGCSEPFFREQEKKIISKLISVKMTVVASGGGIVITPGNMEILKQIGRVYYLNATPELICERISNSNNRPILNQATNKLEEIKRLHKERDALYRQADSIIDITDCAGFEKIFPMTLHEELIYRGFIDRLTSDALKEKLNRGRLTYYIGFDPTADSFHIGQLALFNLMRIMSDAGHKTIALMGGATGMIGDPSGRTKERTLRSIEDIEKSITKLEKQFRRFLDFSGGKTIILNNHDWLGKISFLHALRDIGKNFSVSEMLKRESVSSRLHGEGITYTEFSYMVLQAYDFAHLSIHHDCDLQIGGSDQWGNIVSGIDLTRRLSGKEIFGMTMPLITKSDGTKFGKSAAGTVWLDPELTSPFSLYQFFIRQADADVIRFLKIYTRLTPQQIGTLEKSLQETPHLREAQKALAEEVTRFVHGEDVLAKIQYASDAVYTKDITKLSGEVIGEVLSDIPSWAVPIQEIRTGINIVDLSVSSGLLKSKSEARRLIEAFRCDCGQIYTAEVGQKKLYVVVLLKEGKVLYRIKGFYYVKSGADIYECHLKRSLFVKNDEKPDPVPGDRVTLDYRNSDTAPLITEIHARRNILRRRKPYTHECLSIAANIDLLLIVAPLAQPEYHFDFVLRLLAEAAAHAVEPVVVLTKADLVSAEKVDLHRQLLEKSGARVFLTSTDQSDRGTVKLKAYIYKRVSVLCGVSGAGKSSLVNALFSDMSVKTGEVNVRLNQGRHTTSVATLYEPEPGYEIIDSPGVRSFEFWETDRQTLKDYCPGIRDYNRGCKMRNCLHVSEQNCAVKNARDAGQIPGEYYNTYLNILHTL</sequence>
<dbReference type="NCBIfam" id="TIGR00157">
    <property type="entry name" value="ribosome small subunit-dependent GTPase A"/>
    <property type="match status" value="1"/>
</dbReference>
<dbReference type="AlphaFoldDB" id="A0AAE0RLR4"/>
<dbReference type="PRINTS" id="PR01040">
    <property type="entry name" value="TRNASYNTHTYR"/>
</dbReference>
<feature type="transmembrane region" description="Helical" evidence="20">
    <location>
        <begin position="123"/>
        <end position="139"/>
    </location>
</feature>
<dbReference type="FunFam" id="1.10.240.10:FF:000001">
    <property type="entry name" value="Tyrosine--tRNA ligase"/>
    <property type="match status" value="1"/>
</dbReference>
<keyword evidence="12" id="KW-0342">GTP-binding</keyword>
<feature type="domain" description="EngC GTPase" evidence="22">
    <location>
        <begin position="1067"/>
        <end position="1215"/>
    </location>
</feature>
<evidence type="ECO:0000256" key="1">
    <source>
        <dbReference type="ARBA" id="ARBA00004141"/>
    </source>
</evidence>
<keyword evidence="6 20" id="KW-0812">Transmembrane</keyword>
<dbReference type="Pfam" id="PF01794">
    <property type="entry name" value="Ferric_reduct"/>
    <property type="match status" value="1"/>
</dbReference>
<dbReference type="InterPro" id="IPR000623">
    <property type="entry name" value="Shikimate_kinase/TSH1"/>
</dbReference>
<dbReference type="HAMAP" id="MF_02006">
    <property type="entry name" value="Tyr_tRNA_synth_type1"/>
    <property type="match status" value="1"/>
</dbReference>
<dbReference type="SUPFAM" id="SSF52374">
    <property type="entry name" value="Nucleotidylyl transferase"/>
    <property type="match status" value="1"/>
</dbReference>
<evidence type="ECO:0000256" key="6">
    <source>
        <dbReference type="ARBA" id="ARBA00022692"/>
    </source>
</evidence>
<dbReference type="PROSITE" id="PS51721">
    <property type="entry name" value="G_CP"/>
    <property type="match status" value="1"/>
</dbReference>
<dbReference type="Gene3D" id="1.10.240.10">
    <property type="entry name" value="Tyrosyl-Transfer RNA Synthetase"/>
    <property type="match status" value="1"/>
</dbReference>
<keyword evidence="18" id="KW-0697">Rotamase</keyword>
<dbReference type="Pfam" id="PF01202">
    <property type="entry name" value="SKI"/>
    <property type="match status" value="1"/>
</dbReference>
<dbReference type="PANTHER" id="PTHR11766:SF0">
    <property type="entry name" value="TYROSINE--TRNA LIGASE, MITOCHONDRIAL"/>
    <property type="match status" value="1"/>
</dbReference>
<dbReference type="GO" id="GO:0005524">
    <property type="term" value="F:ATP binding"/>
    <property type="evidence" value="ECO:0007669"/>
    <property type="project" value="UniProtKB-KW"/>
</dbReference>
<keyword evidence="14" id="KW-0057">Aromatic amino acid biosynthesis</keyword>
<evidence type="ECO:0000256" key="14">
    <source>
        <dbReference type="ARBA" id="ARBA00023141"/>
    </source>
</evidence>
<dbReference type="SUPFAM" id="SSF52540">
    <property type="entry name" value="P-loop containing nucleoside triphosphate hydrolases"/>
    <property type="match status" value="2"/>
</dbReference>
<dbReference type="InterPro" id="IPR027417">
    <property type="entry name" value="P-loop_NTPase"/>
</dbReference>
<evidence type="ECO:0000313" key="25">
    <source>
        <dbReference type="Proteomes" id="UP001195483"/>
    </source>
</evidence>
<dbReference type="Pfam" id="PF03193">
    <property type="entry name" value="RsgA_GTPase"/>
    <property type="match status" value="1"/>
</dbReference>
<dbReference type="Gene3D" id="3.10.290.10">
    <property type="entry name" value="RNA-binding S4 domain"/>
    <property type="match status" value="1"/>
</dbReference>
<dbReference type="Gene3D" id="3.10.50.40">
    <property type="match status" value="1"/>
</dbReference>
<keyword evidence="11 20" id="KW-1133">Transmembrane helix</keyword>
<name>A0AAE0RLR4_9BIVA</name>
<dbReference type="GO" id="GO:0004765">
    <property type="term" value="F:shikimate kinase activity"/>
    <property type="evidence" value="ECO:0007669"/>
    <property type="project" value="UniProtKB-EC"/>
</dbReference>
<comment type="catalytic activity">
    <reaction evidence="17">
        <text>shikimate + ATP = 3-phosphoshikimate + ADP + H(+)</text>
        <dbReference type="Rhea" id="RHEA:13121"/>
        <dbReference type="ChEBI" id="CHEBI:15378"/>
        <dbReference type="ChEBI" id="CHEBI:30616"/>
        <dbReference type="ChEBI" id="CHEBI:36208"/>
        <dbReference type="ChEBI" id="CHEBI:145989"/>
        <dbReference type="ChEBI" id="CHEBI:456216"/>
        <dbReference type="EC" id="2.7.1.71"/>
    </reaction>
</comment>
<dbReference type="InterPro" id="IPR002307">
    <property type="entry name" value="Tyr-tRNA-ligase"/>
</dbReference>
<dbReference type="HAMAP" id="MF_01820">
    <property type="entry name" value="GTPase_RsgA"/>
    <property type="match status" value="1"/>
</dbReference>
<keyword evidence="9 19" id="KW-0067">ATP-binding</keyword>
<dbReference type="GO" id="GO:0009073">
    <property type="term" value="P:aromatic amino acid family biosynthetic process"/>
    <property type="evidence" value="ECO:0007669"/>
    <property type="project" value="UniProtKB-KW"/>
</dbReference>
<keyword evidence="7 19" id="KW-0547">Nucleotide-binding</keyword>
<feature type="transmembrane region" description="Helical" evidence="20">
    <location>
        <begin position="58"/>
        <end position="77"/>
    </location>
</feature>
<comment type="catalytic activity">
    <reaction evidence="16 19">
        <text>tRNA(Tyr) + L-tyrosine + ATP = L-tyrosyl-tRNA(Tyr) + AMP + diphosphate + H(+)</text>
        <dbReference type="Rhea" id="RHEA:10220"/>
        <dbReference type="Rhea" id="RHEA-COMP:9706"/>
        <dbReference type="Rhea" id="RHEA-COMP:9707"/>
        <dbReference type="ChEBI" id="CHEBI:15378"/>
        <dbReference type="ChEBI" id="CHEBI:30616"/>
        <dbReference type="ChEBI" id="CHEBI:33019"/>
        <dbReference type="ChEBI" id="CHEBI:58315"/>
        <dbReference type="ChEBI" id="CHEBI:78442"/>
        <dbReference type="ChEBI" id="CHEBI:78536"/>
        <dbReference type="ChEBI" id="CHEBI:456215"/>
        <dbReference type="EC" id="6.1.1.1"/>
    </reaction>
</comment>
<gene>
    <name evidence="24" type="ORF">CHS0354_030083</name>
</gene>
<evidence type="ECO:0000256" key="2">
    <source>
        <dbReference type="ARBA" id="ARBA00004842"/>
    </source>
</evidence>
<dbReference type="InterPro" id="IPR002305">
    <property type="entry name" value="aa-tRNA-synth_Ic"/>
</dbReference>
<proteinExistence type="inferred from homology"/>
<evidence type="ECO:0000256" key="7">
    <source>
        <dbReference type="ARBA" id="ARBA00022741"/>
    </source>
</evidence>
<dbReference type="InterPro" id="IPR030378">
    <property type="entry name" value="G_CP_dom"/>
</dbReference>
<evidence type="ECO:0000256" key="3">
    <source>
        <dbReference type="ARBA" id="ARBA00022598"/>
    </source>
</evidence>
<dbReference type="EMBL" id="JAEAOA010001795">
    <property type="protein sequence ID" value="KAK3575751.1"/>
    <property type="molecule type" value="Genomic_DNA"/>
</dbReference>
<protein>
    <recommendedName>
        <fullName evidence="19">Tyrosine--tRNA ligase</fullName>
        <ecNumber evidence="19">6.1.1.1</ecNumber>
    </recommendedName>
    <alternativeName>
        <fullName evidence="19">Tyrosyl-tRNA synthetase</fullName>
    </alternativeName>
</protein>
<dbReference type="GO" id="GO:0003723">
    <property type="term" value="F:RNA binding"/>
    <property type="evidence" value="ECO:0007669"/>
    <property type="project" value="InterPro"/>
</dbReference>
<dbReference type="InterPro" id="IPR013130">
    <property type="entry name" value="Fe3_Rdtase_TM_dom"/>
</dbReference>
<dbReference type="GO" id="GO:0005525">
    <property type="term" value="F:GTP binding"/>
    <property type="evidence" value="ECO:0007669"/>
    <property type="project" value="UniProtKB-KW"/>
</dbReference>
<dbReference type="InterPro" id="IPR012340">
    <property type="entry name" value="NA-bd_OB-fold"/>
</dbReference>
<dbReference type="InterPro" id="IPR023000">
    <property type="entry name" value="Shikimate_kinase_CS"/>
</dbReference>
<keyword evidence="10 19" id="KW-0648">Protein biosynthesis</keyword>
<feature type="transmembrane region" description="Helical" evidence="20">
    <location>
        <begin position="17"/>
        <end position="37"/>
    </location>
</feature>
<dbReference type="Proteomes" id="UP001195483">
    <property type="component" value="Unassembled WGS sequence"/>
</dbReference>
<evidence type="ECO:0000259" key="21">
    <source>
        <dbReference type="PROSITE" id="PS50198"/>
    </source>
</evidence>
<keyword evidence="15 19" id="KW-0030">Aminoacyl-tRNA synthetase</keyword>
<evidence type="ECO:0000256" key="18">
    <source>
        <dbReference type="PROSITE-ProRule" id="PRU00278"/>
    </source>
</evidence>
<dbReference type="InterPro" id="IPR014729">
    <property type="entry name" value="Rossmann-like_a/b/a_fold"/>
</dbReference>
<dbReference type="SUPFAM" id="SSF54534">
    <property type="entry name" value="FKBP-like"/>
    <property type="match status" value="1"/>
</dbReference>
<feature type="transmembrane region" description="Helical" evidence="20">
    <location>
        <begin position="89"/>
        <end position="111"/>
    </location>
</feature>
<comment type="caution">
    <text evidence="24">The sequence shown here is derived from an EMBL/GenBank/DDBJ whole genome shotgun (WGS) entry which is preliminary data.</text>
</comment>
<evidence type="ECO:0000256" key="20">
    <source>
        <dbReference type="SAM" id="Phobius"/>
    </source>
</evidence>
<dbReference type="GO" id="GO:0016020">
    <property type="term" value="C:membrane"/>
    <property type="evidence" value="ECO:0007669"/>
    <property type="project" value="UniProtKB-SubCell"/>
</dbReference>
<reference evidence="24" key="3">
    <citation type="submission" date="2023-05" db="EMBL/GenBank/DDBJ databases">
        <authorList>
            <person name="Smith C.H."/>
        </authorList>
    </citation>
    <scope>NUCLEOTIDE SEQUENCE</scope>
    <source>
        <strain evidence="24">CHS0354</strain>
        <tissue evidence="24">Mantle</tissue>
    </source>
</reference>
<dbReference type="PROSITE" id="PS50936">
    <property type="entry name" value="ENGC_GTPASE"/>
    <property type="match status" value="1"/>
</dbReference>
<keyword evidence="8" id="KW-0418">Kinase</keyword>
<dbReference type="InterPro" id="IPR031322">
    <property type="entry name" value="Shikimate/glucono_kinase"/>
</dbReference>
<evidence type="ECO:0000313" key="24">
    <source>
        <dbReference type="EMBL" id="KAK3575751.1"/>
    </source>
</evidence>
<dbReference type="EC" id="6.1.1.1" evidence="19"/>
<reference evidence="24" key="2">
    <citation type="journal article" date="2021" name="Genome Biol. Evol.">
        <title>Developing a high-quality reference genome for a parasitic bivalve with doubly uniparental inheritance (Bivalvia: Unionida).</title>
        <authorList>
            <person name="Smith C.H."/>
        </authorList>
    </citation>
    <scope>NUCLEOTIDE SEQUENCE</scope>
    <source>
        <strain evidence="24">CHS0354</strain>
        <tissue evidence="24">Mantle</tissue>
    </source>
</reference>
<dbReference type="GO" id="GO:0003924">
    <property type="term" value="F:GTPase activity"/>
    <property type="evidence" value="ECO:0007669"/>
    <property type="project" value="InterPro"/>
</dbReference>
<dbReference type="CDD" id="cd01854">
    <property type="entry name" value="YjeQ_EngC"/>
    <property type="match status" value="1"/>
</dbReference>
<dbReference type="InterPro" id="IPR000297">
    <property type="entry name" value="PPIase_PpiC"/>
</dbReference>
<comment type="subcellular location">
    <subcellularLocation>
        <location evidence="1">Membrane</location>
        <topology evidence="1">Multi-pass membrane protein</topology>
    </subcellularLocation>
</comment>
<dbReference type="SUPFAM" id="SSF55174">
    <property type="entry name" value="Alpha-L RNA-binding motif"/>
    <property type="match status" value="1"/>
</dbReference>
<evidence type="ECO:0000256" key="9">
    <source>
        <dbReference type="ARBA" id="ARBA00022840"/>
    </source>
</evidence>
<keyword evidence="3 19" id="KW-0436">Ligase</keyword>
<dbReference type="InterPro" id="IPR010914">
    <property type="entry name" value="RsgA_GTPase_dom"/>
</dbReference>
<comment type="pathway">
    <text evidence="2">Metabolic intermediate biosynthesis; chorismate biosynthesis; chorismate from D-erythrose 4-phosphate and phosphoenolpyruvate: step 5/7.</text>
</comment>
<evidence type="ECO:0000256" key="16">
    <source>
        <dbReference type="ARBA" id="ARBA00048248"/>
    </source>
</evidence>
<dbReference type="CDD" id="cd00464">
    <property type="entry name" value="SK"/>
    <property type="match status" value="1"/>
</dbReference>
<keyword evidence="25" id="KW-1185">Reference proteome</keyword>
<evidence type="ECO:0000256" key="10">
    <source>
        <dbReference type="ARBA" id="ARBA00022917"/>
    </source>
</evidence>
<evidence type="ECO:0000256" key="4">
    <source>
        <dbReference type="ARBA" id="ARBA00022605"/>
    </source>
</evidence>
<dbReference type="InterPro" id="IPR024088">
    <property type="entry name" value="Tyr-tRNA-ligase_bac-type"/>
</dbReference>
<dbReference type="Gene3D" id="1.10.40.50">
    <property type="entry name" value="Probable gtpase engc, domain 3"/>
    <property type="match status" value="1"/>
</dbReference>
<dbReference type="GO" id="GO:0008652">
    <property type="term" value="P:amino acid biosynthetic process"/>
    <property type="evidence" value="ECO:0007669"/>
    <property type="project" value="UniProtKB-KW"/>
</dbReference>
<dbReference type="PANTHER" id="PTHR11766">
    <property type="entry name" value="TYROSYL-TRNA SYNTHETASE"/>
    <property type="match status" value="1"/>
</dbReference>